<dbReference type="Proteomes" id="UP000024635">
    <property type="component" value="Unassembled WGS sequence"/>
</dbReference>
<organism evidence="1 2">
    <name type="scientific">Ancylostoma ceylanicum</name>
    <dbReference type="NCBI Taxonomy" id="53326"/>
    <lineage>
        <taxon>Eukaryota</taxon>
        <taxon>Metazoa</taxon>
        <taxon>Ecdysozoa</taxon>
        <taxon>Nematoda</taxon>
        <taxon>Chromadorea</taxon>
        <taxon>Rhabditida</taxon>
        <taxon>Rhabditina</taxon>
        <taxon>Rhabditomorpha</taxon>
        <taxon>Strongyloidea</taxon>
        <taxon>Ancylostomatidae</taxon>
        <taxon>Ancylostomatinae</taxon>
        <taxon>Ancylostoma</taxon>
    </lineage>
</organism>
<evidence type="ECO:0000313" key="1">
    <source>
        <dbReference type="EMBL" id="EYC41002.1"/>
    </source>
</evidence>
<proteinExistence type="predicted"/>
<evidence type="ECO:0000313" key="2">
    <source>
        <dbReference type="Proteomes" id="UP000024635"/>
    </source>
</evidence>
<comment type="caution">
    <text evidence="1">The sequence shown here is derived from an EMBL/GenBank/DDBJ whole genome shotgun (WGS) entry which is preliminary data.</text>
</comment>
<keyword evidence="2" id="KW-1185">Reference proteome</keyword>
<name>A0A016WP18_9BILA</name>
<dbReference type="AlphaFoldDB" id="A0A016WP18"/>
<reference evidence="2" key="1">
    <citation type="journal article" date="2015" name="Nat. Genet.">
        <title>The genome and transcriptome of the zoonotic hookworm Ancylostoma ceylanicum identify infection-specific gene families.</title>
        <authorList>
            <person name="Schwarz E.M."/>
            <person name="Hu Y."/>
            <person name="Antoshechkin I."/>
            <person name="Miller M.M."/>
            <person name="Sternberg P.W."/>
            <person name="Aroian R.V."/>
        </authorList>
    </citation>
    <scope>NUCLEOTIDE SEQUENCE</scope>
    <source>
        <strain evidence="2">HY135</strain>
    </source>
</reference>
<gene>
    <name evidence="1" type="primary">Acey_s0586.g335</name>
    <name evidence="1" type="ORF">Y032_0586g335</name>
</gene>
<protein>
    <submittedName>
        <fullName evidence="1">Uncharacterized protein</fullName>
    </submittedName>
</protein>
<dbReference type="EMBL" id="JARK01000186">
    <property type="protein sequence ID" value="EYC41002.1"/>
    <property type="molecule type" value="Genomic_DNA"/>
</dbReference>
<accession>A0A016WP18</accession>
<sequence length="73" mass="8519">MDHYGEVDRMTKCMNEAIRMPRHYLYCCRMGNVPEGTSGLEKFSFRFVHEPYTKTKPISKSPPALVSKVKETY</sequence>